<gene>
    <name evidence="2" type="ORF">NDU88_003622</name>
</gene>
<accession>A0AAV7LIZ8</accession>
<feature type="compositionally biased region" description="Gly residues" evidence="1">
    <location>
        <begin position="54"/>
        <end position="64"/>
    </location>
</feature>
<dbReference type="EMBL" id="JANPWB010000015">
    <property type="protein sequence ID" value="KAJ1090490.1"/>
    <property type="molecule type" value="Genomic_DNA"/>
</dbReference>
<keyword evidence="3" id="KW-1185">Reference proteome</keyword>
<dbReference type="AlphaFoldDB" id="A0AAV7LIZ8"/>
<name>A0AAV7LIZ8_PLEWA</name>
<feature type="region of interest" description="Disordered" evidence="1">
    <location>
        <begin position="49"/>
        <end position="71"/>
    </location>
</feature>
<evidence type="ECO:0000313" key="2">
    <source>
        <dbReference type="EMBL" id="KAJ1090490.1"/>
    </source>
</evidence>
<comment type="caution">
    <text evidence="2">The sequence shown here is derived from an EMBL/GenBank/DDBJ whole genome shotgun (WGS) entry which is preliminary data.</text>
</comment>
<protein>
    <submittedName>
        <fullName evidence="2">Uncharacterized protein</fullName>
    </submittedName>
</protein>
<reference evidence="2" key="1">
    <citation type="journal article" date="2022" name="bioRxiv">
        <title>Sequencing and chromosome-scale assembly of the giantPleurodeles waltlgenome.</title>
        <authorList>
            <person name="Brown T."/>
            <person name="Elewa A."/>
            <person name="Iarovenko S."/>
            <person name="Subramanian E."/>
            <person name="Araus A.J."/>
            <person name="Petzold A."/>
            <person name="Susuki M."/>
            <person name="Suzuki K.-i.T."/>
            <person name="Hayashi T."/>
            <person name="Toyoda A."/>
            <person name="Oliveira C."/>
            <person name="Osipova E."/>
            <person name="Leigh N.D."/>
            <person name="Simon A."/>
            <person name="Yun M.H."/>
        </authorList>
    </citation>
    <scope>NUCLEOTIDE SEQUENCE</scope>
    <source>
        <strain evidence="2">20211129_DDA</strain>
        <tissue evidence="2">Liver</tissue>
    </source>
</reference>
<evidence type="ECO:0000256" key="1">
    <source>
        <dbReference type="SAM" id="MobiDB-lite"/>
    </source>
</evidence>
<organism evidence="2 3">
    <name type="scientific">Pleurodeles waltl</name>
    <name type="common">Iberian ribbed newt</name>
    <dbReference type="NCBI Taxonomy" id="8319"/>
    <lineage>
        <taxon>Eukaryota</taxon>
        <taxon>Metazoa</taxon>
        <taxon>Chordata</taxon>
        <taxon>Craniata</taxon>
        <taxon>Vertebrata</taxon>
        <taxon>Euteleostomi</taxon>
        <taxon>Amphibia</taxon>
        <taxon>Batrachia</taxon>
        <taxon>Caudata</taxon>
        <taxon>Salamandroidea</taxon>
        <taxon>Salamandridae</taxon>
        <taxon>Pleurodelinae</taxon>
        <taxon>Pleurodeles</taxon>
    </lineage>
</organism>
<sequence>MVEGYLAACIVHSLPGAVIDDNVLINSPLDPDGMELDDNGIDLALVLQKDDGGDGGGRSGAGAGREGRGVVPETRVGSWRVDGGCEGRVLWKTLRFSVQPPRNACGKYWASPGEETRLEPGERRCRLHGRYTVHVTDQTST</sequence>
<evidence type="ECO:0000313" key="3">
    <source>
        <dbReference type="Proteomes" id="UP001066276"/>
    </source>
</evidence>
<proteinExistence type="predicted"/>
<dbReference type="Proteomes" id="UP001066276">
    <property type="component" value="Chromosome 11"/>
</dbReference>